<dbReference type="Gene3D" id="6.10.140.2220">
    <property type="match status" value="1"/>
</dbReference>
<feature type="domain" description="MYND-type" evidence="15">
    <location>
        <begin position="86"/>
        <end position="123"/>
    </location>
</feature>
<dbReference type="InterPro" id="IPR018200">
    <property type="entry name" value="USP_CS"/>
</dbReference>
<reference evidence="16 17" key="1">
    <citation type="journal article" date="2015" name="Proc. Natl. Acad. Sci. U.S.A.">
        <title>The resurrection genome of Boea hygrometrica: A blueprint for survival of dehydration.</title>
        <authorList>
            <person name="Xiao L."/>
            <person name="Yang G."/>
            <person name="Zhang L."/>
            <person name="Yang X."/>
            <person name="Zhao S."/>
            <person name="Ji Z."/>
            <person name="Zhou Q."/>
            <person name="Hu M."/>
            <person name="Wang Y."/>
            <person name="Chen M."/>
            <person name="Xu Y."/>
            <person name="Jin H."/>
            <person name="Xiao X."/>
            <person name="Hu G."/>
            <person name="Bao F."/>
            <person name="Hu Y."/>
            <person name="Wan P."/>
            <person name="Li L."/>
            <person name="Deng X."/>
            <person name="Kuang T."/>
            <person name="Xiang C."/>
            <person name="Zhu J.K."/>
            <person name="Oliver M.J."/>
            <person name="He Y."/>
        </authorList>
    </citation>
    <scope>NUCLEOTIDE SEQUENCE [LARGE SCALE GENOMIC DNA]</scope>
    <source>
        <strain evidence="17">cv. XS01</strain>
    </source>
</reference>
<evidence type="ECO:0000256" key="13">
    <source>
        <dbReference type="SAM" id="Phobius"/>
    </source>
</evidence>
<dbReference type="GO" id="GO:0005829">
    <property type="term" value="C:cytosol"/>
    <property type="evidence" value="ECO:0007669"/>
    <property type="project" value="TreeGrafter"/>
</dbReference>
<dbReference type="GO" id="GO:0008270">
    <property type="term" value="F:zinc ion binding"/>
    <property type="evidence" value="ECO:0007669"/>
    <property type="project" value="UniProtKB-KW"/>
</dbReference>
<keyword evidence="10" id="KW-0862">Zinc</keyword>
<dbReference type="InterPro" id="IPR001394">
    <property type="entry name" value="Peptidase_C19_UCH"/>
</dbReference>
<keyword evidence="5" id="KW-0479">Metal-binding</keyword>
<dbReference type="Pfam" id="PF01753">
    <property type="entry name" value="zf-MYND"/>
    <property type="match status" value="1"/>
</dbReference>
<dbReference type="AlphaFoldDB" id="A0A2Z7C9W7"/>
<accession>A0A2Z7C9W7</accession>
<dbReference type="GO" id="GO:0006508">
    <property type="term" value="P:proteolysis"/>
    <property type="evidence" value="ECO:0007669"/>
    <property type="project" value="UniProtKB-KW"/>
</dbReference>
<evidence type="ECO:0000256" key="3">
    <source>
        <dbReference type="ARBA" id="ARBA00012759"/>
    </source>
</evidence>
<dbReference type="PROSITE" id="PS50235">
    <property type="entry name" value="USP_3"/>
    <property type="match status" value="1"/>
</dbReference>
<evidence type="ECO:0000313" key="16">
    <source>
        <dbReference type="EMBL" id="KZV43367.1"/>
    </source>
</evidence>
<dbReference type="InterPro" id="IPR028889">
    <property type="entry name" value="USP"/>
</dbReference>
<keyword evidence="4" id="KW-0645">Protease</keyword>
<dbReference type="InterPro" id="IPR002893">
    <property type="entry name" value="Znf_MYND"/>
</dbReference>
<evidence type="ECO:0000259" key="14">
    <source>
        <dbReference type="PROSITE" id="PS50235"/>
    </source>
</evidence>
<dbReference type="SUPFAM" id="SSF54001">
    <property type="entry name" value="Cysteine proteinases"/>
    <property type="match status" value="1"/>
</dbReference>
<dbReference type="EMBL" id="KQ998121">
    <property type="protein sequence ID" value="KZV43367.1"/>
    <property type="molecule type" value="Genomic_DNA"/>
</dbReference>
<protein>
    <recommendedName>
        <fullName evidence="3">ubiquitinyl hydrolase 1</fullName>
        <ecNumber evidence="3">3.4.19.12</ecNumber>
    </recommendedName>
</protein>
<dbReference type="PROSITE" id="PS00972">
    <property type="entry name" value="USP_1"/>
    <property type="match status" value="1"/>
</dbReference>
<keyword evidence="9" id="KW-0788">Thiol protease</keyword>
<keyword evidence="13" id="KW-0472">Membrane</keyword>
<dbReference type="FunFam" id="3.90.70.10:FF:000026">
    <property type="entry name" value="Ubiquitin carboxyl-terminal hydrolase 15"/>
    <property type="match status" value="1"/>
</dbReference>
<dbReference type="GO" id="GO:0005634">
    <property type="term" value="C:nucleus"/>
    <property type="evidence" value="ECO:0007669"/>
    <property type="project" value="TreeGrafter"/>
</dbReference>
<dbReference type="GO" id="GO:0004843">
    <property type="term" value="F:cysteine-type deubiquitinase activity"/>
    <property type="evidence" value="ECO:0007669"/>
    <property type="project" value="UniProtKB-EC"/>
</dbReference>
<comment type="catalytic activity">
    <reaction evidence="1">
        <text>Thiol-dependent hydrolysis of ester, thioester, amide, peptide and isopeptide bonds formed by the C-terminal Gly of ubiquitin (a 76-residue protein attached to proteins as an intracellular targeting signal).</text>
        <dbReference type="EC" id="3.4.19.12"/>
    </reaction>
</comment>
<evidence type="ECO:0000259" key="15">
    <source>
        <dbReference type="PROSITE" id="PS50865"/>
    </source>
</evidence>
<dbReference type="Gene3D" id="3.90.70.10">
    <property type="entry name" value="Cysteine proteinases"/>
    <property type="match status" value="1"/>
</dbReference>
<gene>
    <name evidence="16" type="ORF">F511_19243</name>
</gene>
<sequence>MLLGADLGWWLSSVVVVVVVVGWFVARRRWRRAVARRQEITRLLALASEETARAELEAVATYSGYEEEPMAVAPGSSPQRQFQYQCEVCFSPTTTRCKRCKAVHYCSGKCQIIHWRQGHRDECNSLSSQRSNDVMLVKQDEFQSNYNLNGVAARHPPSSGDDIFSDPSLHVRNEKNYDTIAYNKDGRETSKIAKASVISLPDGQTTSTIMSDMPIASTSNLNESNQFEAVKSFLPKQSSSANLVQDAATPGVLRQFKSGSIVTDEQAESSISSGSDASGSEELSLSEPSTPSSDFWEATVEPIRSKVDAPDESHAINDQTSSSCFSSSVRSYAHVEVLGFGTKVMTDTLRPKSMARNPTHEATLSQKGNKDHLKSRGAISLNHQVPTHLNVKNTSPEWNSKMEAAKSFYTCLEQKDSDPKGHAPKKDVEEVCGLQHLAPKILQNKVDRTVANSDAVECRINHSVTLKDSKTGMPSSGCPRNHATLDVLSAKNGGNRGCDVHNAKSGISVPTRRVKDQFQASNSFRQSYLGSKIGLAGKYEGSFSYEHFVQLYNWNKIVLRPCGLVNCGNSCYANAVLQCLVFTPPLTAYFLQGLHSKTCGRREWCFICEFEFLVQKAKEGNSPLSPAPLLSQMERLGSHLGHGREEDAHEFLRYVIDAMQFVHLKEARSNKSNSLDEETTLVGLTFGGYLRSKIECMRCGGKSEQHERIMDLSVEIGGDIGTVEEALHQFTRSEILDGENKYHCGRCKSYEKAKKKLRVLEAPNVLTIALKRFQSGQYGKLNKVVKFPEVLNLAPYMSGTSDKSPIYRLYGVVVHLDSMNSTFSGHYVCYLKNNAGSWYKADDLTVQPVELGKVLLTAAYMLFYARCSPRSPKLRKSAPRETRKVQNPTCRCKFHQAEQWDVTTCKLNNHQTCEDCFYKHCSRHQLTRPNSEEDALSDNSSSIFSEAGSYSTESSIKESTCTDDSFDQMLQDLGNHLNKSWRSSSDSDTSSSSSSPSPLYTRHSPLSDLDRYSSDTETSGSNLVKSSSKSVVSTEKRRGSFSGPNPHTRLAGSSNSCCSRENDSNRVVGCDDCRDNMKNLHLRRSIR</sequence>
<evidence type="ECO:0000256" key="7">
    <source>
        <dbReference type="ARBA" id="ARBA00022786"/>
    </source>
</evidence>
<keyword evidence="13" id="KW-0812">Transmembrane</keyword>
<evidence type="ECO:0000256" key="11">
    <source>
        <dbReference type="PROSITE-ProRule" id="PRU00134"/>
    </source>
</evidence>
<feature type="transmembrane region" description="Helical" evidence="13">
    <location>
        <begin position="7"/>
        <end position="26"/>
    </location>
</feature>
<evidence type="ECO:0000256" key="5">
    <source>
        <dbReference type="ARBA" id="ARBA00022723"/>
    </source>
</evidence>
<organism evidence="16 17">
    <name type="scientific">Dorcoceras hygrometricum</name>
    <dbReference type="NCBI Taxonomy" id="472368"/>
    <lineage>
        <taxon>Eukaryota</taxon>
        <taxon>Viridiplantae</taxon>
        <taxon>Streptophyta</taxon>
        <taxon>Embryophyta</taxon>
        <taxon>Tracheophyta</taxon>
        <taxon>Spermatophyta</taxon>
        <taxon>Magnoliopsida</taxon>
        <taxon>eudicotyledons</taxon>
        <taxon>Gunneridae</taxon>
        <taxon>Pentapetalae</taxon>
        <taxon>asterids</taxon>
        <taxon>lamiids</taxon>
        <taxon>Lamiales</taxon>
        <taxon>Gesneriaceae</taxon>
        <taxon>Didymocarpoideae</taxon>
        <taxon>Trichosporeae</taxon>
        <taxon>Loxocarpinae</taxon>
        <taxon>Dorcoceras</taxon>
    </lineage>
</organism>
<evidence type="ECO:0000256" key="2">
    <source>
        <dbReference type="ARBA" id="ARBA00009085"/>
    </source>
</evidence>
<feature type="compositionally biased region" description="Low complexity" evidence="12">
    <location>
        <begin position="1024"/>
        <end position="1033"/>
    </location>
</feature>
<evidence type="ECO:0000256" key="10">
    <source>
        <dbReference type="ARBA" id="ARBA00022833"/>
    </source>
</evidence>
<feature type="compositionally biased region" description="Polar residues" evidence="12">
    <location>
        <begin position="937"/>
        <end position="955"/>
    </location>
</feature>
<dbReference type="InterPro" id="IPR050164">
    <property type="entry name" value="Peptidase_C19"/>
</dbReference>
<proteinExistence type="inferred from homology"/>
<dbReference type="FunFam" id="6.10.140.2220:FF:000006">
    <property type="entry name" value="Ubiquitin carboxyl-terminal hydrolase 15"/>
    <property type="match status" value="1"/>
</dbReference>
<feature type="region of interest" description="Disordered" evidence="12">
    <location>
        <begin position="928"/>
        <end position="955"/>
    </location>
</feature>
<keyword evidence="8 16" id="KW-0378">Hydrolase</keyword>
<dbReference type="SUPFAM" id="SSF144232">
    <property type="entry name" value="HIT/MYND zinc finger-like"/>
    <property type="match status" value="1"/>
</dbReference>
<feature type="compositionally biased region" description="Low complexity" evidence="12">
    <location>
        <begin position="983"/>
        <end position="998"/>
    </location>
</feature>
<comment type="similarity">
    <text evidence="2">Belongs to the peptidase C19 family.</text>
</comment>
<dbReference type="OrthoDB" id="420187at2759"/>
<dbReference type="Pfam" id="PF00443">
    <property type="entry name" value="UCH"/>
    <property type="match status" value="1"/>
</dbReference>
<dbReference type="PANTHER" id="PTHR24006">
    <property type="entry name" value="UBIQUITIN CARBOXYL-TERMINAL HYDROLASE"/>
    <property type="match status" value="1"/>
</dbReference>
<feature type="region of interest" description="Disordered" evidence="12">
    <location>
        <begin position="977"/>
        <end position="1064"/>
    </location>
</feature>
<keyword evidence="17" id="KW-1185">Reference proteome</keyword>
<evidence type="ECO:0000256" key="4">
    <source>
        <dbReference type="ARBA" id="ARBA00022670"/>
    </source>
</evidence>
<evidence type="ECO:0000256" key="1">
    <source>
        <dbReference type="ARBA" id="ARBA00000707"/>
    </source>
</evidence>
<feature type="region of interest" description="Disordered" evidence="12">
    <location>
        <begin position="259"/>
        <end position="295"/>
    </location>
</feature>
<feature type="compositionally biased region" description="Low complexity" evidence="12">
    <location>
        <begin position="268"/>
        <end position="294"/>
    </location>
</feature>
<keyword evidence="6 11" id="KW-0863">Zinc-finger</keyword>
<dbReference type="InterPro" id="IPR038765">
    <property type="entry name" value="Papain-like_cys_pep_sf"/>
</dbReference>
<evidence type="ECO:0000313" key="17">
    <source>
        <dbReference type="Proteomes" id="UP000250235"/>
    </source>
</evidence>
<dbReference type="GO" id="GO:0016579">
    <property type="term" value="P:protein deubiquitination"/>
    <property type="evidence" value="ECO:0007669"/>
    <property type="project" value="InterPro"/>
</dbReference>
<dbReference type="Proteomes" id="UP000250235">
    <property type="component" value="Unassembled WGS sequence"/>
</dbReference>
<dbReference type="PANTHER" id="PTHR24006:SF874">
    <property type="entry name" value="UBIQUITIN CARBOXYL-TERMINAL HYDROLASE 16"/>
    <property type="match status" value="1"/>
</dbReference>
<feature type="domain" description="USP" evidence="14">
    <location>
        <begin position="562"/>
        <end position="867"/>
    </location>
</feature>
<dbReference type="PROSITE" id="PS50865">
    <property type="entry name" value="ZF_MYND_2"/>
    <property type="match status" value="1"/>
</dbReference>
<evidence type="ECO:0000256" key="8">
    <source>
        <dbReference type="ARBA" id="ARBA00022801"/>
    </source>
</evidence>
<keyword evidence="13" id="KW-1133">Transmembrane helix</keyword>
<evidence type="ECO:0000256" key="12">
    <source>
        <dbReference type="SAM" id="MobiDB-lite"/>
    </source>
</evidence>
<name>A0A2Z7C9W7_9LAMI</name>
<dbReference type="PROSITE" id="PS01360">
    <property type="entry name" value="ZF_MYND_1"/>
    <property type="match status" value="1"/>
</dbReference>
<dbReference type="EC" id="3.4.19.12" evidence="3"/>
<evidence type="ECO:0000256" key="9">
    <source>
        <dbReference type="ARBA" id="ARBA00022807"/>
    </source>
</evidence>
<evidence type="ECO:0000256" key="6">
    <source>
        <dbReference type="ARBA" id="ARBA00022771"/>
    </source>
</evidence>
<keyword evidence="7" id="KW-0833">Ubl conjugation pathway</keyword>